<keyword evidence="3" id="KW-1185">Reference proteome</keyword>
<dbReference type="AlphaFoldDB" id="A0A6L9S813"/>
<dbReference type="Pfam" id="PF11790">
    <property type="entry name" value="Glyco_hydro_cc"/>
    <property type="match status" value="1"/>
</dbReference>
<sequence length="295" mass="33458">MQSDDPGLRDIGARWYFNWDFRPHEDVDLEFVPLVCGYPGDGQVSDEHLAEVEEAIRGDPAAYPDGTIFLIGNEIGYEHQNDERSPSQYAEDFHRCRTLLMSLNPTFRVSVGPAILTPDEGITDAIVDAEDGLDYLRQVIGAYEEQHGTPIPADYFAATNHVMHAEEFDVFAERIVEMRRLLDAHDLRDKDVILTEIGVPTRGSASEEIEAFMNEALRFVATATDSRFGHPDDDRLVQRWAWFIAQPLSPWDKLRSTGFGAFFLRFAQTSLFDRDGELTHLGRVYRMMMINPGAV</sequence>
<dbReference type="Gene3D" id="3.20.20.80">
    <property type="entry name" value="Glycosidases"/>
    <property type="match status" value="1"/>
</dbReference>
<evidence type="ECO:0000313" key="3">
    <source>
        <dbReference type="Proteomes" id="UP000475214"/>
    </source>
</evidence>
<dbReference type="EMBL" id="JAAGOA010000007">
    <property type="protein sequence ID" value="NEE00831.1"/>
    <property type="molecule type" value="Genomic_DNA"/>
</dbReference>
<evidence type="ECO:0000313" key="2">
    <source>
        <dbReference type="EMBL" id="NEE00831.1"/>
    </source>
</evidence>
<evidence type="ECO:0000259" key="1">
    <source>
        <dbReference type="Pfam" id="PF11790"/>
    </source>
</evidence>
<accession>A0A6L9S813</accession>
<feature type="domain" description="Asl1-like glycosyl hydrolase catalytic" evidence="1">
    <location>
        <begin position="13"/>
        <end position="285"/>
    </location>
</feature>
<dbReference type="InterPro" id="IPR024655">
    <property type="entry name" value="Asl1_glyco_hydro_catalytic"/>
</dbReference>
<protein>
    <recommendedName>
        <fullName evidence="1">Asl1-like glycosyl hydrolase catalytic domain-containing protein</fullName>
    </recommendedName>
</protein>
<dbReference type="InterPro" id="IPR017853">
    <property type="entry name" value="GH"/>
</dbReference>
<organism evidence="2 3">
    <name type="scientific">Phytoactinopolyspora halotolerans</name>
    <dbReference type="NCBI Taxonomy" id="1981512"/>
    <lineage>
        <taxon>Bacteria</taxon>
        <taxon>Bacillati</taxon>
        <taxon>Actinomycetota</taxon>
        <taxon>Actinomycetes</taxon>
        <taxon>Jiangellales</taxon>
        <taxon>Jiangellaceae</taxon>
        <taxon>Phytoactinopolyspora</taxon>
    </lineage>
</organism>
<gene>
    <name evidence="2" type="ORF">G1H10_11695</name>
</gene>
<proteinExistence type="predicted"/>
<dbReference type="SUPFAM" id="SSF51445">
    <property type="entry name" value="(Trans)glycosidases"/>
    <property type="match status" value="1"/>
</dbReference>
<comment type="caution">
    <text evidence="2">The sequence shown here is derived from an EMBL/GenBank/DDBJ whole genome shotgun (WGS) entry which is preliminary data.</text>
</comment>
<name>A0A6L9S813_9ACTN</name>
<reference evidence="2 3" key="1">
    <citation type="submission" date="2020-02" db="EMBL/GenBank/DDBJ databases">
        <authorList>
            <person name="Li X.-J."/>
            <person name="Han X.-M."/>
        </authorList>
    </citation>
    <scope>NUCLEOTIDE SEQUENCE [LARGE SCALE GENOMIC DNA]</scope>
    <source>
        <strain evidence="2 3">CCTCC AB 2017055</strain>
    </source>
</reference>
<dbReference type="Proteomes" id="UP000475214">
    <property type="component" value="Unassembled WGS sequence"/>
</dbReference>